<comment type="similarity">
    <text evidence="1">Belongs to the manganese catalase family.</text>
</comment>
<dbReference type="CDD" id="cd01051">
    <property type="entry name" value="Mn_catalase"/>
    <property type="match status" value="1"/>
</dbReference>
<feature type="region of interest" description="Disordered" evidence="2">
    <location>
        <begin position="253"/>
        <end position="295"/>
    </location>
</feature>
<dbReference type="InterPro" id="IPR039377">
    <property type="entry name" value="Mn_catalase_dom"/>
</dbReference>
<reference evidence="3" key="1">
    <citation type="submission" date="2020-05" db="EMBL/GenBank/DDBJ databases">
        <authorList>
            <person name="Chiriac C."/>
            <person name="Salcher M."/>
            <person name="Ghai R."/>
            <person name="Kavagutti S V."/>
        </authorList>
    </citation>
    <scope>NUCLEOTIDE SEQUENCE</scope>
</reference>
<dbReference type="InterPro" id="IPR012347">
    <property type="entry name" value="Ferritin-like"/>
</dbReference>
<dbReference type="EMBL" id="CAFBMK010000162">
    <property type="protein sequence ID" value="CAB4930841.1"/>
    <property type="molecule type" value="Genomic_DNA"/>
</dbReference>
<protein>
    <submittedName>
        <fullName evidence="3">Unannotated protein</fullName>
    </submittedName>
</protein>
<dbReference type="InterPro" id="IPR009078">
    <property type="entry name" value="Ferritin-like_SF"/>
</dbReference>
<gene>
    <name evidence="3" type="ORF">UFOPK3564_02365</name>
</gene>
<evidence type="ECO:0000313" key="3">
    <source>
        <dbReference type="EMBL" id="CAB4930841.1"/>
    </source>
</evidence>
<accession>A0A6J7IJA7</accession>
<dbReference type="Gene3D" id="1.20.1260.10">
    <property type="match status" value="1"/>
</dbReference>
<dbReference type="SUPFAM" id="SSF47240">
    <property type="entry name" value="Ferritin-like"/>
    <property type="match status" value="1"/>
</dbReference>
<evidence type="ECO:0000256" key="2">
    <source>
        <dbReference type="SAM" id="MobiDB-lite"/>
    </source>
</evidence>
<dbReference type="AlphaFoldDB" id="A0A6J7IJA7"/>
<feature type="compositionally biased region" description="Basic and acidic residues" evidence="2">
    <location>
        <begin position="285"/>
        <end position="295"/>
    </location>
</feature>
<organism evidence="3">
    <name type="scientific">freshwater metagenome</name>
    <dbReference type="NCBI Taxonomy" id="449393"/>
    <lineage>
        <taxon>unclassified sequences</taxon>
        <taxon>metagenomes</taxon>
        <taxon>ecological metagenomes</taxon>
    </lineage>
</organism>
<evidence type="ECO:0000256" key="1">
    <source>
        <dbReference type="ARBA" id="ARBA00007644"/>
    </source>
</evidence>
<name>A0A6J7IJA7_9ZZZZ</name>
<dbReference type="InterPro" id="IPR007760">
    <property type="entry name" value="Mn_catalase"/>
</dbReference>
<dbReference type="Pfam" id="PF05067">
    <property type="entry name" value="Mn_catalase"/>
    <property type="match status" value="1"/>
</dbReference>
<proteinExistence type="inferred from homology"/>
<sequence length="295" mass="31416">MFSHHKELAYTVRVDKPNPVFARMLQQAIGGPEGEMRVMNQYLFQGLGARGPERYRDMLLSTATEEIGHIELLCTAVAMNLEGAPAAASDDVVTNPLVAARMGGMEPKHLLSAGMGPMPGDADGVPFNAACIDISGNLAANMVANAGAEMVGRTLAARLRDLTDDPGMKDLLSFLIARDTQHQMQWLAAAEELNPERRAVPVEVPDEGEYAQHAHAFFAHHDEPVPDDVIWANGTAPDGVPFTTAEPAPRLGEKASLQGAPPYAFDGPESTMPNSQGGGDGIVGKVKEAVDQVTK</sequence>